<feature type="signal peptide" evidence="2">
    <location>
        <begin position="1"/>
        <end position="17"/>
    </location>
</feature>
<evidence type="ECO:0000256" key="2">
    <source>
        <dbReference type="SAM" id="SignalP"/>
    </source>
</evidence>
<proteinExistence type="predicted"/>
<evidence type="ECO:0000256" key="1">
    <source>
        <dbReference type="ARBA" id="ARBA00022448"/>
    </source>
</evidence>
<name>A0ABZ3HAQ5_9BACT</name>
<keyword evidence="1" id="KW-0813">Transport</keyword>
<dbReference type="PANTHER" id="PTHR30097:SF4">
    <property type="entry name" value="SLR6042 PROTEIN"/>
    <property type="match status" value="1"/>
</dbReference>
<evidence type="ECO:0000259" key="3">
    <source>
        <dbReference type="Pfam" id="PF25919"/>
    </source>
</evidence>
<dbReference type="InterPro" id="IPR051909">
    <property type="entry name" value="MFP_Cation_Efflux"/>
</dbReference>
<dbReference type="SUPFAM" id="SSF111369">
    <property type="entry name" value="HlyD-like secretion proteins"/>
    <property type="match status" value="1"/>
</dbReference>
<gene>
    <name evidence="4" type="ORF">WCY31_00245</name>
</gene>
<keyword evidence="2" id="KW-0732">Signal</keyword>
<reference evidence="4 5" key="1">
    <citation type="submission" date="2024-03" db="EMBL/GenBank/DDBJ databases">
        <title>Sulfurimonas sp. HSL3-1.</title>
        <authorList>
            <person name="Wang S."/>
        </authorList>
    </citation>
    <scope>NUCLEOTIDE SEQUENCE [LARGE SCALE GENOMIC DNA]</scope>
    <source>
        <strain evidence="4 5">HSL3-1</strain>
    </source>
</reference>
<accession>A0ABZ3HAQ5</accession>
<dbReference type="RefSeq" id="WP_345970225.1">
    <property type="nucleotide sequence ID" value="NZ_CP147920.1"/>
</dbReference>
<dbReference type="Gene3D" id="2.40.420.20">
    <property type="match status" value="1"/>
</dbReference>
<keyword evidence="5" id="KW-1185">Reference proteome</keyword>
<dbReference type="Pfam" id="PF25919">
    <property type="entry name" value="BSH_CusB"/>
    <property type="match status" value="1"/>
</dbReference>
<organism evidence="4 5">
    <name type="scientific">Sulfurimonas diazotrophicus</name>
    <dbReference type="NCBI Taxonomy" id="3131939"/>
    <lineage>
        <taxon>Bacteria</taxon>
        <taxon>Pseudomonadati</taxon>
        <taxon>Campylobacterota</taxon>
        <taxon>Epsilonproteobacteria</taxon>
        <taxon>Campylobacterales</taxon>
        <taxon>Sulfurimonadaceae</taxon>
        <taxon>Sulfurimonas</taxon>
    </lineage>
</organism>
<sequence>MKYIMPILFTLMLPLAAADRIDPGTLQVALSAPKAQEQLPLGNYLGTYTYPPASRFTVSANTDGFVTRVAVKPFAHVKKGQTLFTLKSPKLLDMQSEYIATLLELEYYDKEVKRLEPLASKGVVASKQLTESRNRRQKLDASAAFQRDVLLAYGLTPSQLKRIAAQHKPDPVLTISAPATGSIASMNAQKGGYVAEGAVLAQLIDTTECHFEIDMPWETADTLALGEKLSADGKHFTVFAKAPQIDPVSQTRTIDLHEGDECGERGGASMNIALSRTAKAWKVPAASVTELDGRSVVFAKRSDGFEPLAVTVLSRREGFCYVTGALSAEDRVAASSVLALRSAAAGGE</sequence>
<feature type="domain" description="CusB-like barrel-sandwich hybrid" evidence="3">
    <location>
        <begin position="58"/>
        <end position="203"/>
    </location>
</feature>
<feature type="chain" id="PRO_5047196704" evidence="2">
    <location>
        <begin position="18"/>
        <end position="348"/>
    </location>
</feature>
<protein>
    <submittedName>
        <fullName evidence="4">Efflux RND transporter periplasmic adaptor subunit</fullName>
    </submittedName>
</protein>
<evidence type="ECO:0000313" key="5">
    <source>
        <dbReference type="Proteomes" id="UP001447842"/>
    </source>
</evidence>
<dbReference type="Proteomes" id="UP001447842">
    <property type="component" value="Chromosome"/>
</dbReference>
<dbReference type="PANTHER" id="PTHR30097">
    <property type="entry name" value="CATION EFFLUX SYSTEM PROTEIN CUSB"/>
    <property type="match status" value="1"/>
</dbReference>
<evidence type="ECO:0000313" key="4">
    <source>
        <dbReference type="EMBL" id="XAU15148.1"/>
    </source>
</evidence>
<dbReference type="InterPro" id="IPR058790">
    <property type="entry name" value="BSH_CusB"/>
</dbReference>
<dbReference type="EMBL" id="CP147920">
    <property type="protein sequence ID" value="XAU15148.1"/>
    <property type="molecule type" value="Genomic_DNA"/>
</dbReference>
<dbReference type="Gene3D" id="2.40.30.170">
    <property type="match status" value="1"/>
</dbReference>
<dbReference type="Gene3D" id="1.10.287.470">
    <property type="entry name" value="Helix hairpin bin"/>
    <property type="match status" value="1"/>
</dbReference>
<dbReference type="Gene3D" id="2.40.50.100">
    <property type="match status" value="1"/>
</dbReference>